<accession>A0A7W8QJ17</accession>
<proteinExistence type="predicted"/>
<evidence type="ECO:0000313" key="2">
    <source>
        <dbReference type="Proteomes" id="UP000572635"/>
    </source>
</evidence>
<organism evidence="1 2">
    <name type="scientific">Nocardiopsis composta</name>
    <dbReference type="NCBI Taxonomy" id="157465"/>
    <lineage>
        <taxon>Bacteria</taxon>
        <taxon>Bacillati</taxon>
        <taxon>Actinomycetota</taxon>
        <taxon>Actinomycetes</taxon>
        <taxon>Streptosporangiales</taxon>
        <taxon>Nocardiopsidaceae</taxon>
        <taxon>Nocardiopsis</taxon>
    </lineage>
</organism>
<dbReference type="EMBL" id="JACHDB010000001">
    <property type="protein sequence ID" value="MBB5431387.1"/>
    <property type="molecule type" value="Genomic_DNA"/>
</dbReference>
<sequence>MSCGTIGTMAKDEIEHLRKLRDDYDRARAALMQGIRDELEARNGKDLALIGRSVDWSREYIAKIRDGKVRDA</sequence>
<keyword evidence="2" id="KW-1185">Reference proteome</keyword>
<evidence type="ECO:0000313" key="1">
    <source>
        <dbReference type="EMBL" id="MBB5431387.1"/>
    </source>
</evidence>
<dbReference type="RefSeq" id="WP_184391016.1">
    <property type="nucleotide sequence ID" value="NZ_JACHDB010000001.1"/>
</dbReference>
<protein>
    <submittedName>
        <fullName evidence="1">Uncharacterized protein</fullName>
    </submittedName>
</protein>
<dbReference type="AlphaFoldDB" id="A0A7W8QJ17"/>
<reference evidence="1 2" key="1">
    <citation type="submission" date="2020-08" db="EMBL/GenBank/DDBJ databases">
        <title>Sequencing the genomes of 1000 actinobacteria strains.</title>
        <authorList>
            <person name="Klenk H.-P."/>
        </authorList>
    </citation>
    <scope>NUCLEOTIDE SEQUENCE [LARGE SCALE GENOMIC DNA]</scope>
    <source>
        <strain evidence="1 2">DSM 44551</strain>
    </source>
</reference>
<gene>
    <name evidence="1" type="ORF">HDA36_001471</name>
</gene>
<name>A0A7W8QJ17_9ACTN</name>
<dbReference type="Proteomes" id="UP000572635">
    <property type="component" value="Unassembled WGS sequence"/>
</dbReference>
<comment type="caution">
    <text evidence="1">The sequence shown here is derived from an EMBL/GenBank/DDBJ whole genome shotgun (WGS) entry which is preliminary data.</text>
</comment>